<dbReference type="EMBL" id="CP092109">
    <property type="protein sequence ID" value="UWZ79597.1"/>
    <property type="molecule type" value="Genomic_DNA"/>
</dbReference>
<dbReference type="InterPro" id="IPR014345">
    <property type="entry name" value="XrtA_polysacc_chain"/>
</dbReference>
<keyword evidence="2" id="KW-0472">Membrane</keyword>
<protein>
    <submittedName>
        <fullName evidence="4">Chain length-determining protein</fullName>
    </submittedName>
</protein>
<dbReference type="NCBIfam" id="TIGR03007">
    <property type="entry name" value="pepcterm_ChnLen"/>
    <property type="match status" value="1"/>
</dbReference>
<feature type="coiled-coil region" evidence="1">
    <location>
        <begin position="340"/>
        <end position="388"/>
    </location>
</feature>
<dbReference type="PANTHER" id="PTHR32309">
    <property type="entry name" value="TYROSINE-PROTEIN KINASE"/>
    <property type="match status" value="1"/>
</dbReference>
<dbReference type="Proteomes" id="UP001060414">
    <property type="component" value="Chromosome"/>
</dbReference>
<keyword evidence="1" id="KW-0175">Coiled coil</keyword>
<evidence type="ECO:0000259" key="3">
    <source>
        <dbReference type="Pfam" id="PF13807"/>
    </source>
</evidence>
<name>A0ABY5ZNR2_9BACT</name>
<sequence>MDNPLSQVKKYLFLVYKKRFIFLFSSLLVMSVIISGSFFMTKKYEASSTVFIERNMIDSLLRGITITPSMDDRIRVLRHYMLSRDLISRTLRKLDADLTAPTPEQFEGLIRKYQRATNINMRGQELFIVSLRDEDPVFARDFINALVGTYVEENIASKREEAFGAGRFISEQLTFFKQRLDEAQDRVIQFRRDREIYSTVSEAALLENIKRAEEGLEQIKMQKNEMLATIATIRRQLDMMAEFSAQNTSNPFGFAATGSGGNALVAQLESRRQEMLQVYNERHPEIVRLDARIEAILEAEKDNPVELAVAPVVEFNPLEDPIYVDLKMRLNARETEFQAIEARERELQAMIQENQAKLREFPEEKKLLADLERERNSYLKLYEQLLERQGVTEVSKQMEVADKTTTFRIVDPAVLPRAPVSIDRFKVMLLGVFVGFGAGLGLVILLEMIDGRFKDIDSLRQLGIPILAEIPTIPDPVKQARMKKFNIARYACAGCGFLVIGMFLAHDALGLGLIDRFIIDSNLDQVVAKVVRFIN</sequence>
<feature type="transmembrane region" description="Helical" evidence="2">
    <location>
        <begin position="487"/>
        <end position="505"/>
    </location>
</feature>
<evidence type="ECO:0000313" key="4">
    <source>
        <dbReference type="EMBL" id="UWZ79597.1"/>
    </source>
</evidence>
<keyword evidence="2" id="KW-0812">Transmembrane</keyword>
<feature type="transmembrane region" description="Helical" evidence="2">
    <location>
        <begin position="20"/>
        <end position="40"/>
    </location>
</feature>
<dbReference type="InterPro" id="IPR032807">
    <property type="entry name" value="GNVR"/>
</dbReference>
<reference evidence="4" key="1">
    <citation type="journal article" date="2022" name="Environ. Microbiol.">
        <title>Geoalkalibacter halelectricus SAP #1 sp. nov. possessing extracellular electron transfer and mineral#reducing capabilities from a haloalkaline environment.</title>
        <authorList>
            <person name="Yadav S."/>
            <person name="Singh R."/>
            <person name="Sundharam S.S."/>
            <person name="Chaudhary S."/>
            <person name="Krishnamurthi S."/>
            <person name="Patil S.A."/>
        </authorList>
    </citation>
    <scope>NUCLEOTIDE SEQUENCE</scope>
    <source>
        <strain evidence="4">SAP-1</strain>
    </source>
</reference>
<dbReference type="PANTHER" id="PTHR32309:SF13">
    <property type="entry name" value="FERRIC ENTEROBACTIN TRANSPORT PROTEIN FEPE"/>
    <property type="match status" value="1"/>
</dbReference>
<evidence type="ECO:0000256" key="2">
    <source>
        <dbReference type="SAM" id="Phobius"/>
    </source>
</evidence>
<proteinExistence type="predicted"/>
<keyword evidence="2" id="KW-1133">Transmembrane helix</keyword>
<dbReference type="RefSeq" id="WP_260747949.1">
    <property type="nucleotide sequence ID" value="NZ_CP092109.1"/>
</dbReference>
<feature type="domain" description="Tyrosine-protein kinase G-rich" evidence="3">
    <location>
        <begin position="364"/>
        <end position="447"/>
    </location>
</feature>
<accession>A0ABY5ZNR2</accession>
<keyword evidence="5" id="KW-1185">Reference proteome</keyword>
<evidence type="ECO:0000256" key="1">
    <source>
        <dbReference type="SAM" id="Coils"/>
    </source>
</evidence>
<feature type="coiled-coil region" evidence="1">
    <location>
        <begin position="173"/>
        <end position="236"/>
    </location>
</feature>
<evidence type="ECO:0000313" key="5">
    <source>
        <dbReference type="Proteomes" id="UP001060414"/>
    </source>
</evidence>
<organism evidence="4 5">
    <name type="scientific">Geoalkalibacter halelectricus</name>
    <dbReference type="NCBI Taxonomy" id="2847045"/>
    <lineage>
        <taxon>Bacteria</taxon>
        <taxon>Pseudomonadati</taxon>
        <taxon>Thermodesulfobacteriota</taxon>
        <taxon>Desulfuromonadia</taxon>
        <taxon>Desulfuromonadales</taxon>
        <taxon>Geoalkalibacteraceae</taxon>
        <taxon>Geoalkalibacter</taxon>
    </lineage>
</organism>
<dbReference type="InterPro" id="IPR050445">
    <property type="entry name" value="Bact_polysacc_biosynth/exp"/>
</dbReference>
<gene>
    <name evidence="4" type="ORF">L9S41_18235</name>
</gene>
<feature type="transmembrane region" description="Helical" evidence="2">
    <location>
        <begin position="427"/>
        <end position="446"/>
    </location>
</feature>
<dbReference type="Pfam" id="PF13807">
    <property type="entry name" value="GNVR"/>
    <property type="match status" value="1"/>
</dbReference>